<evidence type="ECO:0000313" key="1">
    <source>
        <dbReference type="EMBL" id="ORX61777.1"/>
    </source>
</evidence>
<accession>A0A1X2GUS0</accession>
<dbReference type="AlphaFoldDB" id="A0A1X2GUS0"/>
<comment type="caution">
    <text evidence="1">The sequence shown here is derived from an EMBL/GenBank/DDBJ whole genome shotgun (WGS) entry which is preliminary data.</text>
</comment>
<protein>
    <submittedName>
        <fullName evidence="1">Uncharacterized protein</fullName>
    </submittedName>
</protein>
<dbReference type="Proteomes" id="UP000242146">
    <property type="component" value="Unassembled WGS sequence"/>
</dbReference>
<organism evidence="1 2">
    <name type="scientific">Hesseltinella vesiculosa</name>
    <dbReference type="NCBI Taxonomy" id="101127"/>
    <lineage>
        <taxon>Eukaryota</taxon>
        <taxon>Fungi</taxon>
        <taxon>Fungi incertae sedis</taxon>
        <taxon>Mucoromycota</taxon>
        <taxon>Mucoromycotina</taxon>
        <taxon>Mucoromycetes</taxon>
        <taxon>Mucorales</taxon>
        <taxon>Cunninghamellaceae</taxon>
        <taxon>Hesseltinella</taxon>
    </lineage>
</organism>
<gene>
    <name evidence="1" type="ORF">DM01DRAFT_1129420</name>
</gene>
<sequence length="96" mass="10680">MVHAGSHLAGRLRLFFFLAGRQGKDINSIMHSINDSRQLWVSNLPSLVKVFQLLYLIAGDHEVNELHQPMSIISCFAGKIPKATRPLNLSVLGSQK</sequence>
<keyword evidence="2" id="KW-1185">Reference proteome</keyword>
<evidence type="ECO:0000313" key="2">
    <source>
        <dbReference type="Proteomes" id="UP000242146"/>
    </source>
</evidence>
<reference evidence="1 2" key="1">
    <citation type="submission" date="2016-07" db="EMBL/GenBank/DDBJ databases">
        <title>Pervasive Adenine N6-methylation of Active Genes in Fungi.</title>
        <authorList>
            <consortium name="DOE Joint Genome Institute"/>
            <person name="Mondo S.J."/>
            <person name="Dannebaum R.O."/>
            <person name="Kuo R.C."/>
            <person name="Labutti K."/>
            <person name="Haridas S."/>
            <person name="Kuo A."/>
            <person name="Salamov A."/>
            <person name="Ahrendt S.R."/>
            <person name="Lipzen A."/>
            <person name="Sullivan W."/>
            <person name="Andreopoulos W.B."/>
            <person name="Clum A."/>
            <person name="Lindquist E."/>
            <person name="Daum C."/>
            <person name="Ramamoorthy G.K."/>
            <person name="Gryganskyi A."/>
            <person name="Culley D."/>
            <person name="Magnuson J.K."/>
            <person name="James T.Y."/>
            <person name="O'Malley M.A."/>
            <person name="Stajich J.E."/>
            <person name="Spatafora J.W."/>
            <person name="Visel A."/>
            <person name="Grigoriev I.V."/>
        </authorList>
    </citation>
    <scope>NUCLEOTIDE SEQUENCE [LARGE SCALE GENOMIC DNA]</scope>
    <source>
        <strain evidence="1 2">NRRL 3301</strain>
    </source>
</reference>
<dbReference type="EMBL" id="MCGT01000003">
    <property type="protein sequence ID" value="ORX61777.1"/>
    <property type="molecule type" value="Genomic_DNA"/>
</dbReference>
<name>A0A1X2GUS0_9FUNG</name>
<proteinExistence type="predicted"/>